<dbReference type="SMART" id="SM00148">
    <property type="entry name" value="PLCXc"/>
    <property type="match status" value="1"/>
</dbReference>
<dbReference type="GO" id="GO:0008081">
    <property type="term" value="F:phosphoric diester hydrolase activity"/>
    <property type="evidence" value="ECO:0007669"/>
    <property type="project" value="InterPro"/>
</dbReference>
<keyword evidence="4" id="KW-1185">Reference proteome</keyword>
<dbReference type="GO" id="GO:0006629">
    <property type="term" value="P:lipid metabolic process"/>
    <property type="evidence" value="ECO:0007669"/>
    <property type="project" value="InterPro"/>
</dbReference>
<dbReference type="SUPFAM" id="SSF51695">
    <property type="entry name" value="PLC-like phosphodiesterases"/>
    <property type="match status" value="1"/>
</dbReference>
<reference evidence="4" key="1">
    <citation type="submission" date="2014-04" db="EMBL/GenBank/DDBJ databases">
        <title>Evolutionary Origins and Diversification of the Mycorrhizal Mutualists.</title>
        <authorList>
            <consortium name="DOE Joint Genome Institute"/>
            <consortium name="Mycorrhizal Genomics Consortium"/>
            <person name="Kohler A."/>
            <person name="Kuo A."/>
            <person name="Nagy L.G."/>
            <person name="Floudas D."/>
            <person name="Copeland A."/>
            <person name="Barry K.W."/>
            <person name="Cichocki N."/>
            <person name="Veneault-Fourrey C."/>
            <person name="LaButti K."/>
            <person name="Lindquist E.A."/>
            <person name="Lipzen A."/>
            <person name="Lundell T."/>
            <person name="Morin E."/>
            <person name="Murat C."/>
            <person name="Riley R."/>
            <person name="Ohm R."/>
            <person name="Sun H."/>
            <person name="Tunlid A."/>
            <person name="Henrissat B."/>
            <person name="Grigoriev I.V."/>
            <person name="Hibbett D.S."/>
            <person name="Martin F."/>
        </authorList>
    </citation>
    <scope>NUCLEOTIDE SEQUENCE [LARGE SCALE GENOMIC DNA]</scope>
    <source>
        <strain evidence="4">FD-334 SS-4</strain>
    </source>
</reference>
<organism evidence="3 4">
    <name type="scientific">Hypholoma sublateritium (strain FD-334 SS-4)</name>
    <dbReference type="NCBI Taxonomy" id="945553"/>
    <lineage>
        <taxon>Eukaryota</taxon>
        <taxon>Fungi</taxon>
        <taxon>Dikarya</taxon>
        <taxon>Basidiomycota</taxon>
        <taxon>Agaricomycotina</taxon>
        <taxon>Agaricomycetes</taxon>
        <taxon>Agaricomycetidae</taxon>
        <taxon>Agaricales</taxon>
        <taxon>Agaricineae</taxon>
        <taxon>Strophariaceae</taxon>
        <taxon>Hypholoma</taxon>
    </lineage>
</organism>
<dbReference type="EMBL" id="KN817631">
    <property type="protein sequence ID" value="KJA15960.1"/>
    <property type="molecule type" value="Genomic_DNA"/>
</dbReference>
<protein>
    <recommendedName>
        <fullName evidence="2">Phosphatidylinositol-specific phospholipase C X domain-containing protein</fullName>
    </recommendedName>
</protein>
<name>A0A0D2P6B3_HYPSF</name>
<dbReference type="PROSITE" id="PS50007">
    <property type="entry name" value="PIPLC_X_DOMAIN"/>
    <property type="match status" value="1"/>
</dbReference>
<sequence>MLLTIRNLSADPILAYTAPSSSKFNIRRSSSSTSPNDEFLLQPSIDFTTLLPKGRGRELIIRAARSGALTPDSNSATELVEKEWHIHPESFKIRFSLALVASWQVVNVPRGCPWWVFTSRVTRKHHRLLILDRRNLGSFLSELPDRLPLSSIVLPGTHDTMAFHGWPISQCQSPSTPLSSQLLGGIRILDIRLAVIPPPLPGSTVLTTDQHLIAYHGLWPQKTPFLSILYDIEAFLTSPIGSKETIVMSIKQEDFAVTPAPLFSQLVHQTITSGPGGWIAHATSENLKARDDRGMWFLENRVPTLGEVRGKVVMLSRFGGNGAGWEDGLEGLGIHPTTWPDSEKNGFEWELKGTLVKTHDWYSIPSFFSIPEKVYLGTANLIPPKDAGRPILPITFFSAASFPFAFPPTVAKGFGWPKWGLGVEGVNSLFGKWLVDQLSGSQDPENSQVDSVNGSEKREAGVDPRIRGWTFLDYYSQPEDGALVPLLVECNFRGRKKGEEGW</sequence>
<dbReference type="STRING" id="945553.A0A0D2P6B3"/>
<dbReference type="Gene3D" id="3.20.20.190">
    <property type="entry name" value="Phosphatidylinositol (PI) phosphodiesterase"/>
    <property type="match status" value="1"/>
</dbReference>
<evidence type="ECO:0000259" key="2">
    <source>
        <dbReference type="SMART" id="SM00148"/>
    </source>
</evidence>
<dbReference type="AlphaFoldDB" id="A0A0D2P6B3"/>
<dbReference type="OMA" id="IAYHGIY"/>
<dbReference type="InterPro" id="IPR000909">
    <property type="entry name" value="PLipase_C_PInositol-sp_X_dom"/>
</dbReference>
<feature type="domain" description="Phosphatidylinositol-specific phospholipase C X" evidence="2">
    <location>
        <begin position="145"/>
        <end position="301"/>
    </location>
</feature>
<dbReference type="PANTHER" id="PTHR13593">
    <property type="match status" value="1"/>
</dbReference>
<evidence type="ECO:0000313" key="3">
    <source>
        <dbReference type="EMBL" id="KJA15960.1"/>
    </source>
</evidence>
<feature type="compositionally biased region" description="Polar residues" evidence="1">
    <location>
        <begin position="439"/>
        <end position="454"/>
    </location>
</feature>
<dbReference type="OrthoDB" id="1046782at2759"/>
<evidence type="ECO:0000313" key="4">
    <source>
        <dbReference type="Proteomes" id="UP000054270"/>
    </source>
</evidence>
<dbReference type="InterPro" id="IPR017946">
    <property type="entry name" value="PLC-like_Pdiesterase_TIM-brl"/>
</dbReference>
<gene>
    <name evidence="3" type="ORF">HYPSUDRAFT_47921</name>
</gene>
<feature type="region of interest" description="Disordered" evidence="1">
    <location>
        <begin position="439"/>
        <end position="459"/>
    </location>
</feature>
<evidence type="ECO:0000256" key="1">
    <source>
        <dbReference type="SAM" id="MobiDB-lite"/>
    </source>
</evidence>
<dbReference type="Proteomes" id="UP000054270">
    <property type="component" value="Unassembled WGS sequence"/>
</dbReference>
<dbReference type="PANTHER" id="PTHR13593:SF148">
    <property type="entry name" value="PHOSPHATIDYLINOSITOL-SPECIFIC PHOSPHOLIPASE C X DOMAIN-CONTAINING PROTEIN"/>
    <property type="match status" value="1"/>
</dbReference>
<proteinExistence type="predicted"/>
<accession>A0A0D2P6B3</accession>
<dbReference type="InterPro" id="IPR051057">
    <property type="entry name" value="PI-PLC_domain"/>
</dbReference>